<evidence type="ECO:0000313" key="3">
    <source>
        <dbReference type="Proteomes" id="UP000017184"/>
    </source>
</evidence>
<dbReference type="InterPro" id="IPR055259">
    <property type="entry name" value="YkvP/CgeB_Glyco_trans-like"/>
</dbReference>
<feature type="domain" description="Spore protein YkvP/CgeB glycosyl transferase-like" evidence="1">
    <location>
        <begin position="455"/>
        <end position="576"/>
    </location>
</feature>
<accession>U5N9Z8</accession>
<dbReference type="Gene3D" id="3.40.50.150">
    <property type="entry name" value="Vaccinia Virus protein VP39"/>
    <property type="match status" value="1"/>
</dbReference>
<dbReference type="Pfam" id="PF13524">
    <property type="entry name" value="Glyco_trans_1_2"/>
    <property type="match status" value="1"/>
</dbReference>
<dbReference type="AlphaFoldDB" id="U5N9Z8"/>
<dbReference type="Proteomes" id="UP000017184">
    <property type="component" value="Chromosome"/>
</dbReference>
<dbReference type="eggNOG" id="COG4641">
    <property type="taxonomic scope" value="Bacteria"/>
</dbReference>
<dbReference type="STRING" id="946483.Cenrod_2074"/>
<dbReference type="OrthoDB" id="9816564at2"/>
<organism evidence="2 3">
    <name type="scientific">Candidatus Symbiobacter mobilis CR</name>
    <dbReference type="NCBI Taxonomy" id="946483"/>
    <lineage>
        <taxon>Bacteria</taxon>
        <taxon>Pseudomonadati</taxon>
        <taxon>Pseudomonadota</taxon>
        <taxon>Betaproteobacteria</taxon>
        <taxon>Burkholderiales</taxon>
        <taxon>Comamonadaceae</taxon>
    </lineage>
</organism>
<dbReference type="InterPro" id="IPR029063">
    <property type="entry name" value="SAM-dependent_MTases_sf"/>
</dbReference>
<dbReference type="EMBL" id="CP004885">
    <property type="protein sequence ID" value="AGX88145.1"/>
    <property type="molecule type" value="Genomic_DNA"/>
</dbReference>
<sequence length="589" mass="67084">MNICIVETIKDFQTHFGLAFDGVLLETDLDVVEVDTDANGRARRDAEVLCTLAANAEGDVLELGTSHGRGTYKLATNLQQGYQCHTVNILPEQENSTSGKLITHLLTKDEIGSYYRERGITNIVQYYGNTAQWQLPSGLQNFSMVFIDAAHDEENVYLDSKLVWDRIKPGGFMVWHDFSPLNLHFDWIVASMKGAERFIREFQLEKVEIVNLRHSWCGVLRKPEVPQVAAKDHKEILLNSTYSTTNYHAAQCIVKCADMRALNYAIVYPAYSLDRVAEECQLASNLNQLGYNVEAIGIPCHGAWWPFPMLDRKWKTKSADLMSRYGILEDKLEDKDVLIAAGGSMLHPDFIRSLSTFNVFYCADDPESSEYLSKPVAASFDFSFVANIACLPDYLKWGVKRVAWLPLPVLTSELDSSIKKESILNTGRCFDIVMCCEQIYGLSDRALRLEQLNKIFPHAILRGKGWPDGYVSIPQLNYLYRNARIGWNLHNSIGPVNSRLMKLPAFGALQICDCRDNLGKIFKLDEEVIGFNTLNECIDATRYYLAHEDERRKIALAGWKRVMSDYIDEQWWMRLLGYIEPYLVSGQKR</sequence>
<keyword evidence="3" id="KW-1185">Reference proteome</keyword>
<dbReference type="RefSeq" id="WP_022775145.1">
    <property type="nucleotide sequence ID" value="NC_022576.1"/>
</dbReference>
<protein>
    <recommendedName>
        <fullName evidence="1">Spore protein YkvP/CgeB glycosyl transferase-like domain-containing protein</fullName>
    </recommendedName>
</protein>
<reference evidence="2 3" key="1">
    <citation type="journal article" date="2013" name="Genome Biol.">
        <title>Genomic analysis reveals key aspects of prokaryotic symbiosis in the phototrophic consortium "Chlorochromatium aggregatum".</title>
        <authorList>
            <person name="Liu Z."/>
            <person name="Muller J."/>
            <person name="Li T."/>
            <person name="Alvey R.M."/>
            <person name="Vogl K."/>
            <person name="Frigaard N.U."/>
            <person name="Rockwell N.C."/>
            <person name="Boyd E.S."/>
            <person name="Tomsho L.P."/>
            <person name="Schuster S.C."/>
            <person name="Henke P."/>
            <person name="Rohde M."/>
            <person name="Overmann J."/>
            <person name="Bryant D.A."/>
        </authorList>
    </citation>
    <scope>NUCLEOTIDE SEQUENCE [LARGE SCALE GENOMIC DNA]</scope>
    <source>
        <strain evidence="2">CR</strain>
    </source>
</reference>
<dbReference type="eggNOG" id="COG4122">
    <property type="taxonomic scope" value="Bacteria"/>
</dbReference>
<name>U5N9Z8_9BURK</name>
<dbReference type="SUPFAM" id="SSF53335">
    <property type="entry name" value="S-adenosyl-L-methionine-dependent methyltransferases"/>
    <property type="match status" value="1"/>
</dbReference>
<dbReference type="HOGENOM" id="CLU_462869_0_0_4"/>
<gene>
    <name evidence="2" type="ORF">Cenrod_2074</name>
</gene>
<evidence type="ECO:0000259" key="1">
    <source>
        <dbReference type="Pfam" id="PF13524"/>
    </source>
</evidence>
<proteinExistence type="predicted"/>
<evidence type="ECO:0000313" key="2">
    <source>
        <dbReference type="EMBL" id="AGX88145.1"/>
    </source>
</evidence>
<dbReference type="Pfam" id="PF13578">
    <property type="entry name" value="Methyltransf_24"/>
    <property type="match status" value="1"/>
</dbReference>
<dbReference type="KEGG" id="cbx:Cenrod_2074"/>